<protein>
    <recommendedName>
        <fullName evidence="4">DUF4398 domain-containing protein</fullName>
    </recommendedName>
</protein>
<dbReference type="RefSeq" id="WP_183352995.1">
    <property type="nucleotide sequence ID" value="NZ_BLXX01000001.1"/>
</dbReference>
<dbReference type="AlphaFoldDB" id="A0A6V8MDW6"/>
<sequence length="91" mass="9939">MKPVRLSLVALFLLCSARIGFAAEVSVESIQAQRPNLANAYRLSLKAHEKVVAAEKADQWDAEGHAERAKALLEQASEELRQAARAGKNAR</sequence>
<feature type="chain" id="PRO_5027542568" description="DUF4398 domain-containing protein" evidence="1">
    <location>
        <begin position="23"/>
        <end position="91"/>
    </location>
</feature>
<name>A0A6V8MDW6_9BACT</name>
<keyword evidence="1" id="KW-0732">Signal</keyword>
<comment type="caution">
    <text evidence="2">The sequence shown here is derived from an EMBL/GenBank/DDBJ whole genome shotgun (WGS) entry which is preliminary data.</text>
</comment>
<accession>A0A6V8MDW6</accession>
<evidence type="ECO:0000313" key="2">
    <source>
        <dbReference type="EMBL" id="GFO58152.1"/>
    </source>
</evidence>
<feature type="signal peptide" evidence="1">
    <location>
        <begin position="1"/>
        <end position="22"/>
    </location>
</feature>
<gene>
    <name evidence="2" type="ORF">GMST_04770</name>
</gene>
<organism evidence="2 3">
    <name type="scientific">Geomonas silvestris</name>
    <dbReference type="NCBI Taxonomy" id="2740184"/>
    <lineage>
        <taxon>Bacteria</taxon>
        <taxon>Pseudomonadati</taxon>
        <taxon>Thermodesulfobacteriota</taxon>
        <taxon>Desulfuromonadia</taxon>
        <taxon>Geobacterales</taxon>
        <taxon>Geobacteraceae</taxon>
        <taxon>Geomonas</taxon>
    </lineage>
</organism>
<proteinExistence type="predicted"/>
<dbReference type="Proteomes" id="UP000556026">
    <property type="component" value="Unassembled WGS sequence"/>
</dbReference>
<evidence type="ECO:0008006" key="4">
    <source>
        <dbReference type="Google" id="ProtNLM"/>
    </source>
</evidence>
<evidence type="ECO:0000313" key="3">
    <source>
        <dbReference type="Proteomes" id="UP000556026"/>
    </source>
</evidence>
<dbReference type="EMBL" id="BLXX01000001">
    <property type="protein sequence ID" value="GFO58152.1"/>
    <property type="molecule type" value="Genomic_DNA"/>
</dbReference>
<reference evidence="3" key="1">
    <citation type="submission" date="2020-06" db="EMBL/GenBank/DDBJ databases">
        <title>Draft genomic sequence of Geomonas sp. Red330.</title>
        <authorList>
            <person name="Itoh H."/>
            <person name="Zhenxing X."/>
            <person name="Ushijima N."/>
            <person name="Masuda Y."/>
            <person name="Shiratori Y."/>
            <person name="Senoo K."/>
        </authorList>
    </citation>
    <scope>NUCLEOTIDE SEQUENCE [LARGE SCALE GENOMIC DNA]</scope>
    <source>
        <strain evidence="3">Red330</strain>
    </source>
</reference>
<keyword evidence="3" id="KW-1185">Reference proteome</keyword>
<evidence type="ECO:0000256" key="1">
    <source>
        <dbReference type="SAM" id="SignalP"/>
    </source>
</evidence>